<dbReference type="InterPro" id="IPR035445">
    <property type="entry name" value="GYF-like_dom_sf"/>
</dbReference>
<dbReference type="InterPro" id="IPR051640">
    <property type="entry name" value="GRB10-interact_GYF"/>
</dbReference>
<dbReference type="Gene3D" id="3.30.1490.40">
    <property type="match status" value="1"/>
</dbReference>
<feature type="region of interest" description="Disordered" evidence="1">
    <location>
        <begin position="1462"/>
        <end position="1506"/>
    </location>
</feature>
<feature type="compositionally biased region" description="Low complexity" evidence="1">
    <location>
        <begin position="75"/>
        <end position="94"/>
    </location>
</feature>
<dbReference type="InterPro" id="IPR003169">
    <property type="entry name" value="GYF"/>
</dbReference>
<evidence type="ECO:0000259" key="2">
    <source>
        <dbReference type="PROSITE" id="PS50829"/>
    </source>
</evidence>
<feature type="region of interest" description="Disordered" evidence="1">
    <location>
        <begin position="1155"/>
        <end position="1338"/>
    </location>
</feature>
<dbReference type="KEGG" id="pxu:106126226"/>
<feature type="compositionally biased region" description="Low complexity" evidence="1">
    <location>
        <begin position="26"/>
        <end position="63"/>
    </location>
</feature>
<dbReference type="PROSITE" id="PS50829">
    <property type="entry name" value="GYF"/>
    <property type="match status" value="1"/>
</dbReference>
<feature type="compositionally biased region" description="Basic and acidic residues" evidence="1">
    <location>
        <begin position="1484"/>
        <end position="1503"/>
    </location>
</feature>
<organism evidence="3">
    <name type="scientific">Papilio xuthus</name>
    <name type="common">Asian swallowtail butterfly</name>
    <dbReference type="NCBI Taxonomy" id="66420"/>
    <lineage>
        <taxon>Eukaryota</taxon>
        <taxon>Metazoa</taxon>
        <taxon>Ecdysozoa</taxon>
        <taxon>Arthropoda</taxon>
        <taxon>Hexapoda</taxon>
        <taxon>Insecta</taxon>
        <taxon>Pterygota</taxon>
        <taxon>Neoptera</taxon>
        <taxon>Endopterygota</taxon>
        <taxon>Lepidoptera</taxon>
        <taxon>Glossata</taxon>
        <taxon>Ditrysia</taxon>
        <taxon>Papilionoidea</taxon>
        <taxon>Papilionidae</taxon>
        <taxon>Papilioninae</taxon>
        <taxon>Papilio</taxon>
    </lineage>
</organism>
<dbReference type="PANTHER" id="PTHR14445:SF36">
    <property type="entry name" value="FI03272P-RELATED"/>
    <property type="match status" value="1"/>
</dbReference>
<dbReference type="Proteomes" id="UP000694872">
    <property type="component" value="Unplaced"/>
</dbReference>
<gene>
    <name evidence="3" type="primary">LOC106126226</name>
</gene>
<name>A0AAJ6ZTZ9_PAPXU</name>
<feature type="compositionally biased region" description="Basic and acidic residues" evidence="1">
    <location>
        <begin position="408"/>
        <end position="424"/>
    </location>
</feature>
<feature type="compositionally biased region" description="Basic and acidic residues" evidence="1">
    <location>
        <begin position="1229"/>
        <end position="1335"/>
    </location>
</feature>
<feature type="compositionally biased region" description="Low complexity" evidence="1">
    <location>
        <begin position="550"/>
        <end position="569"/>
    </location>
</feature>
<dbReference type="SMART" id="SM00444">
    <property type="entry name" value="GYF"/>
    <property type="match status" value="1"/>
</dbReference>
<accession>A0AAJ6ZTZ9</accession>
<feature type="compositionally biased region" description="Basic and acidic residues" evidence="1">
    <location>
        <begin position="1166"/>
        <end position="1178"/>
    </location>
</feature>
<evidence type="ECO:0000313" key="3">
    <source>
        <dbReference type="RefSeq" id="XP_013179175.1"/>
    </source>
</evidence>
<feature type="compositionally biased region" description="Polar residues" evidence="1">
    <location>
        <begin position="570"/>
        <end position="589"/>
    </location>
</feature>
<feature type="compositionally biased region" description="Basic residues" evidence="1">
    <location>
        <begin position="1215"/>
        <end position="1228"/>
    </location>
</feature>
<reference evidence="3" key="1">
    <citation type="submission" date="2025-08" db="UniProtKB">
        <authorList>
            <consortium name="RefSeq"/>
        </authorList>
    </citation>
    <scope>IDENTIFICATION</scope>
</reference>
<dbReference type="GeneID" id="106126226"/>
<feature type="region of interest" description="Disordered" evidence="1">
    <location>
        <begin position="26"/>
        <end position="94"/>
    </location>
</feature>
<feature type="region of interest" description="Disordered" evidence="1">
    <location>
        <begin position="379"/>
        <end position="452"/>
    </location>
</feature>
<feature type="region of interest" description="Disordered" evidence="1">
    <location>
        <begin position="548"/>
        <end position="593"/>
    </location>
</feature>
<evidence type="ECO:0000256" key="1">
    <source>
        <dbReference type="SAM" id="MobiDB-lite"/>
    </source>
</evidence>
<sequence length="1661" mass="180648">MGDRNNPIKFGPAWMRNFGQISSTEVTTSNNQNSTNSRVVTTTAPKVTTATTSSVTSSAVTNTQGQTGDGAAQDPTNSNTTPTTTSGTTNPGNSELVLAEMRYGREEMLALYERTTDAPEQLKYFDQLYQQRRKPPVALNNTFQEEMQRENTRGAKPAASGRNLNRTSPNENRRTRTPFPRNASSGKGVIWNTAQKKTGPPTYHPTFEANTALSWGGNNGNTPQPPPPRSHVEQHERSGSKVYRRRVNNNTNWRQHSREEDEWRSRNRPNAERDWGERPQGKQSTWNSNRSGWVGEASNEESLPEWAVENAVGRTGTFDSTGAFHGYSNDDTNIPKTSESSSSFQLVRSLTHGSLVHNTKIPANANGMEEWWTSDKAKKLSPNKLEPNDAKFKQASNMPSDDNIPTKISKEENIQEENDIKAEETNANETLEAPPSSPKTEETDNISDDTKEASLKSKFVESKTFDALMRSDINLEKVTDEKGNLQSVLITTNNTLRQKHQNIVATNDNAQRQPRMPILQHIHSLANEDDDSSASKNLAEEMVNLTVDDSNASTSKTASTNANASGNQTDLQVPTQMPSSSIPLPSPRQSMGGMQAGGMPAGGMQAGGTPAGGMQAGGMQVGILQAGGLKIMQAGGIQVGKMQAGGMQGGGMQGGGMHGGGMQGGGMHGGGMHGGGMHGGGMHVGNMQGGGMHGGHMQGGGMHGGGMQAGGMQSGGMQAGNMQAGGMQLHSGVGGRGGYESLGMQHNTMQPGGIHFAGIHPGMQTAQAIQQTLLQQAGLQSAAMQGGMHPGELQSGRDGSGMQGALQAMQVARMGSGLQNVGVPNQALNTAMGLPTSGNGQVIPMPGVSRPMMQNPGVMGLGAADMQANASMMSAYHQQTGLSMMSGSNIHNSSLFMVQPNNSMQAANDFNRARAEMYQAGQQQAAYGSMYNMMPPGGQSPQNNLNVMDQWYYEDPQYNVHGPFSSKDMYNWYKAGFFNSNLMIRRACDVNMRRLGSYGPMAFGAPIDLLPPYPPPTFDRRTQGPHDLLNPKGLGLEETLWRQSAQSPDMLWMTQSVDPTNEAGVNNLPMHFWDTEPSALTSKSILPEKIDKDVKSEDQVPVQLMPLGNNQSSVSTTSSDSQSEVFPLIHERTTPNLEEIQNLLQIKWLVTVASSSSKSTEENEESEVKGDQVLKEEEPSTDSSNGKQDRQNNSKPAVETKVVKSPKPENDKSVKGKTTKGKNKKTKVGKKEEVVEPKTKEDIVKTEVKKSDETTSSKTKKEEKQSKKEVEKEGKDVKEGTKEEVKGNDRGVSKESKKKENAKGSDADSNRKEVAVEEKKGKKIVEKTTNDKKQQPEQLAVETVQLARKTPWSDALSAQAQSANNYSMNLSNIQRLEREKKIEEIKMQQRMIQIIASQQAETLAREKIMQARLHWAKTRPPPNMIPLLSEIQAEARMQAAAESSAAAMAHVLDDAETLLPPIPNTPWASSSKSDPPAPIGFWDAQHKNGKATDKPQESQKVEEANIPIKNKTAISVNAPKEVSPAVLEFDSWCKNVLMVWDKNIDVTTFVSFLKDIESPYDVKDYVKFYLGETKDANDFARLFLEKRSKLMRVGTVTPSDDLCSPAVAINPRMSLNLGYQEVKSKGKKAKKNKMLKVDSRILGFSVTAAEDRINVGDIDTA</sequence>
<feature type="region of interest" description="Disordered" evidence="1">
    <location>
        <begin position="147"/>
        <end position="303"/>
    </location>
</feature>
<feature type="compositionally biased region" description="Basic and acidic residues" evidence="1">
    <location>
        <begin position="230"/>
        <end position="239"/>
    </location>
</feature>
<proteinExistence type="predicted"/>
<dbReference type="PANTHER" id="PTHR14445">
    <property type="entry name" value="GRB10 INTERACTING GYF PROTEIN"/>
    <property type="match status" value="1"/>
</dbReference>
<dbReference type="SUPFAM" id="SSF55277">
    <property type="entry name" value="GYF domain"/>
    <property type="match status" value="1"/>
</dbReference>
<feature type="domain" description="GYF" evidence="2">
    <location>
        <begin position="948"/>
        <end position="996"/>
    </location>
</feature>
<feature type="compositionally biased region" description="Basic and acidic residues" evidence="1">
    <location>
        <begin position="256"/>
        <end position="280"/>
    </location>
</feature>
<dbReference type="GO" id="GO:0005829">
    <property type="term" value="C:cytosol"/>
    <property type="evidence" value="ECO:0007669"/>
    <property type="project" value="TreeGrafter"/>
</dbReference>
<dbReference type="Pfam" id="PF02213">
    <property type="entry name" value="GYF"/>
    <property type="match status" value="1"/>
</dbReference>
<dbReference type="CTD" id="43842"/>
<dbReference type="RefSeq" id="XP_013179175.1">
    <property type="nucleotide sequence ID" value="XM_013323721.1"/>
</dbReference>
<feature type="compositionally biased region" description="Polar residues" evidence="1">
    <location>
        <begin position="281"/>
        <end position="291"/>
    </location>
</feature>
<protein>
    <submittedName>
        <fullName evidence="3">PERQ amino acid-rich with GYF domain-containing protein 2 isoform X1</fullName>
    </submittedName>
</protein>